<keyword evidence="2" id="KW-1185">Reference proteome</keyword>
<comment type="caution">
    <text evidence="1">The sequence shown here is derived from an EMBL/GenBank/DDBJ whole genome shotgun (WGS) entry which is preliminary data.</text>
</comment>
<dbReference type="AlphaFoldDB" id="A0A926F728"/>
<dbReference type="GO" id="GO:0005975">
    <property type="term" value="P:carbohydrate metabolic process"/>
    <property type="evidence" value="ECO:0007669"/>
    <property type="project" value="InterPro"/>
</dbReference>
<protein>
    <submittedName>
        <fullName evidence="1">DUF2334 domain-containing protein</fullName>
    </submittedName>
</protein>
<dbReference type="RefSeq" id="WP_262435194.1">
    <property type="nucleotide sequence ID" value="NZ_JACRTF010000001.1"/>
</dbReference>
<evidence type="ECO:0000313" key="2">
    <source>
        <dbReference type="Proteomes" id="UP000651085"/>
    </source>
</evidence>
<evidence type="ECO:0000313" key="1">
    <source>
        <dbReference type="EMBL" id="MBC8594092.1"/>
    </source>
</evidence>
<gene>
    <name evidence="1" type="ORF">H8744_12710</name>
</gene>
<organism evidence="1 2">
    <name type="scientific">Jilunia laotingensis</name>
    <dbReference type="NCBI Taxonomy" id="2763675"/>
    <lineage>
        <taxon>Bacteria</taxon>
        <taxon>Pseudomonadati</taxon>
        <taxon>Bacteroidota</taxon>
        <taxon>Bacteroidia</taxon>
        <taxon>Bacteroidales</taxon>
        <taxon>Bacteroidaceae</taxon>
        <taxon>Jilunia</taxon>
    </lineage>
</organism>
<name>A0A926F728_9BACT</name>
<reference evidence="1" key="1">
    <citation type="submission" date="2020-08" db="EMBL/GenBank/DDBJ databases">
        <title>Genome public.</title>
        <authorList>
            <person name="Liu C."/>
            <person name="Sun Q."/>
        </authorList>
    </citation>
    <scope>NUCLEOTIDE SEQUENCE</scope>
    <source>
        <strain evidence="1">N12</strain>
    </source>
</reference>
<accession>A0A926F728</accession>
<dbReference type="InterPro" id="IPR018763">
    <property type="entry name" value="DUF2334"/>
</dbReference>
<dbReference type="SUPFAM" id="SSF88713">
    <property type="entry name" value="Glycoside hydrolase/deacetylase"/>
    <property type="match status" value="1"/>
</dbReference>
<proteinExistence type="predicted"/>
<dbReference type="Pfam" id="PF10096">
    <property type="entry name" value="DUF2334"/>
    <property type="match status" value="1"/>
</dbReference>
<dbReference type="Proteomes" id="UP000651085">
    <property type="component" value="Unassembled WGS sequence"/>
</dbReference>
<dbReference type="InterPro" id="IPR011330">
    <property type="entry name" value="Glyco_hydro/deAcase_b/a-brl"/>
</dbReference>
<sequence>MKRFYLIRLDDACPTMDVVKWDKIEKMLDKYHIKPMVGIVPANNDYALKIDKYDDNFWEKVKSWEDKNWTIALHGFDHSYISKDGGINPLWERSEFAGVSIEKQKDKIKKGIRILTDKNIVPKYFFAPSHTFDLNTLEALESESMIRIISDTIAFKPYSKYGFIFIPQQFGSLRDVKLGGYWTYCLHPNTMFENEFLQLEHFLSKNYASFISFEEVPIDGLKDRDLFEKMLNYIYFFLRKIRK</sequence>
<dbReference type="EMBL" id="JACRTF010000001">
    <property type="protein sequence ID" value="MBC8594092.1"/>
    <property type="molecule type" value="Genomic_DNA"/>
</dbReference>
<dbReference type="Gene3D" id="3.20.20.370">
    <property type="entry name" value="Glycoside hydrolase/deacetylase"/>
    <property type="match status" value="1"/>
</dbReference>